<feature type="region of interest" description="Disordered" evidence="1">
    <location>
        <begin position="415"/>
        <end position="434"/>
    </location>
</feature>
<dbReference type="SUPFAM" id="SSF53649">
    <property type="entry name" value="Alkaline phosphatase-like"/>
    <property type="match status" value="1"/>
</dbReference>
<evidence type="ECO:0000313" key="5">
    <source>
        <dbReference type="Proteomes" id="UP000366872"/>
    </source>
</evidence>
<feature type="signal peptide" evidence="2">
    <location>
        <begin position="1"/>
        <end position="20"/>
    </location>
</feature>
<dbReference type="PANTHER" id="PTHR43751">
    <property type="entry name" value="SULFATASE"/>
    <property type="match status" value="1"/>
</dbReference>
<dbReference type="EMBL" id="CAAHFG010000004">
    <property type="protein sequence ID" value="VGO17494.1"/>
    <property type="molecule type" value="Genomic_DNA"/>
</dbReference>
<dbReference type="PANTHER" id="PTHR43751:SF1">
    <property type="entry name" value="SULFATASE ATSG-RELATED"/>
    <property type="match status" value="1"/>
</dbReference>
<feature type="domain" description="Sulfatase N-terminal" evidence="3">
    <location>
        <begin position="23"/>
        <end position="334"/>
    </location>
</feature>
<evidence type="ECO:0000256" key="2">
    <source>
        <dbReference type="SAM" id="SignalP"/>
    </source>
</evidence>
<evidence type="ECO:0000313" key="4">
    <source>
        <dbReference type="EMBL" id="VGO17494.1"/>
    </source>
</evidence>
<accession>A0A6C2UDP1</accession>
<reference evidence="4 5" key="1">
    <citation type="submission" date="2019-04" db="EMBL/GenBank/DDBJ databases">
        <authorList>
            <person name="Van Vliet M D."/>
        </authorList>
    </citation>
    <scope>NUCLEOTIDE SEQUENCE [LARGE SCALE GENOMIC DNA]</scope>
    <source>
        <strain evidence="4 5">F1</strain>
    </source>
</reference>
<evidence type="ECO:0000259" key="3">
    <source>
        <dbReference type="Pfam" id="PF00884"/>
    </source>
</evidence>
<gene>
    <name evidence="4" type="primary">atsA_276</name>
    <name evidence="4" type="ORF">PDESU_06090</name>
</gene>
<organism evidence="4 5">
    <name type="scientific">Pontiella desulfatans</name>
    <dbReference type="NCBI Taxonomy" id="2750659"/>
    <lineage>
        <taxon>Bacteria</taxon>
        <taxon>Pseudomonadati</taxon>
        <taxon>Kiritimatiellota</taxon>
        <taxon>Kiritimatiellia</taxon>
        <taxon>Kiritimatiellales</taxon>
        <taxon>Pontiellaceae</taxon>
        <taxon>Pontiella</taxon>
    </lineage>
</organism>
<proteinExistence type="predicted"/>
<protein>
    <submittedName>
        <fullName evidence="4">Arylsulfatase</fullName>
    </submittedName>
</protein>
<dbReference type="InterPro" id="IPR052701">
    <property type="entry name" value="GAG_Ulvan_Degrading_Sulfatases"/>
</dbReference>
<dbReference type="InterPro" id="IPR017850">
    <property type="entry name" value="Alkaline_phosphatase_core_sf"/>
</dbReference>
<dbReference type="Pfam" id="PF00884">
    <property type="entry name" value="Sulfatase"/>
    <property type="match status" value="1"/>
</dbReference>
<dbReference type="Proteomes" id="UP000366872">
    <property type="component" value="Unassembled WGS sequence"/>
</dbReference>
<keyword evidence="2" id="KW-0732">Signal</keyword>
<dbReference type="CDD" id="cd16027">
    <property type="entry name" value="SGSH"/>
    <property type="match status" value="1"/>
</dbReference>
<dbReference type="Gene3D" id="3.40.720.10">
    <property type="entry name" value="Alkaline Phosphatase, subunit A"/>
    <property type="match status" value="1"/>
</dbReference>
<feature type="chain" id="PRO_5028984271" evidence="2">
    <location>
        <begin position="21"/>
        <end position="528"/>
    </location>
</feature>
<keyword evidence="5" id="KW-1185">Reference proteome</keyword>
<sequence length="528" mass="58311">MHLSSLAALLLAAATGSHSAQRPNILFLFADDWGRHASAYAKVEGPGSMNDTVSTPNFDRVAEAGVLFLNAYVNSPSCTPCRSSLLSGQHFWRTGNGAILQGATWDSKIPSWPLLLEAGGYDIGYSYKVWAPGTPLNAPIGEKRTRFEQAGKRFNSFSQTATALIKKGSTVEEAKAALLDEARGNFRSFLETRGQGKPFAFWFGPTNVHRKWIKGSGKKLWNIDPDSLKGKMPPFLPDVHEVRQDFADYLGEAQAFDAAIGVLIEELKRSGKFENTIIAISGDHGAPGFPHGKCNLYDFGTQVSLALSGPGIGGGRVVNDFVSLPDLAPTFLEAGQVDVPSVMTAKTLWPVLAAEKDGWVDPARTGVYIGRERHVRKARAGNLPYPQRAIRTREFLLVINFRPDRYPLGDPFDLDNGKAPSSDKLENNTFATLPDEDAGPAKAWIVEHRNDPKWQTYFQHAYGKRPRLELFDVQKDPFQMNNLADNPEYREVVARLQKQLLAEMKATGDPRLIDEGRFFEDVSKFDGN</sequence>
<dbReference type="InterPro" id="IPR000917">
    <property type="entry name" value="Sulfatase_N"/>
</dbReference>
<evidence type="ECO:0000256" key="1">
    <source>
        <dbReference type="SAM" id="MobiDB-lite"/>
    </source>
</evidence>
<name>A0A6C2UDP1_PONDE</name>
<dbReference type="AlphaFoldDB" id="A0A6C2UDP1"/>